<comment type="subcellular location">
    <subcellularLocation>
        <location evidence="1">Nucleus</location>
    </subcellularLocation>
</comment>
<dbReference type="InterPro" id="IPR009146">
    <property type="entry name" value="Groucho_enhance"/>
</dbReference>
<sequence>MYPQGRHPAPHQPGQPGFKFTVAESCDRIKDEFQFLQAQYHSLKVEYDKLANEKTEMQRHYVMYYEMSYGLNIEMHKQTEIAKRLNTILAQIMPFLSQEHQQQVAQAVERAKQVTMTELNAIIGQQQLQAQHLSHATHGPPVQLPPHPSGLQPPGIPPVTGSSSGLLALGALGSQAHLTVKDEKNHPELDHRERESSANNLVSPSESLRASEKHRGSTDYSLEAKKRKAEEKDSLSRYDSDGDKSDDLVVDVSNEDPATPRVSPAHSPPENGLDKARGLKKDAPTSPASVASSSSTPSSKTKDLGHNDKSSTPGLKSNTPTPRNDAPTPGTSTTPGLRSMPGKPPGMDPLASALRTPISITSSYAAPFAMMSHHDMNGSLTSPGAYASLHNIPPQMSAAAAAAAAAYGRSPMVGFDPHPPMRATGLPSSLASIPGGKPAYSFHVSADGQMQPVPFPHDALAGPGIPRHARQINTLSHGEVVCAVTISNPTRHVYTGGKGCVKIWDISQPGSKSPISQLDCLNRDNYIRSCKLLPDGRTLIVGGEASTLTIWDLASPTPRIKAELTSSAPACYALAISPDAKVCFSCCSDGNIAVWDLHNQTLVRQFQGHTDGASCIDISHDGTKLWTGGLDNTVRSWDLREGRQLQQHDFTSQIFSLGYCPTGEWLAVGMESSNVEVLHHTKPDKYQLHLHESCVLSLKFAYCGKWFVSTGKDNLLNAWRTPYGASIFQSKESSSVLSCDISADDKYIVTGSGDKKATVYEVIY</sequence>
<evidence type="ECO:0000256" key="8">
    <source>
        <dbReference type="PROSITE-ProRule" id="PRU00221"/>
    </source>
</evidence>
<feature type="coiled-coil region" evidence="9">
    <location>
        <begin position="26"/>
        <end position="60"/>
    </location>
</feature>
<dbReference type="GO" id="GO:0005667">
    <property type="term" value="C:transcription regulator complex"/>
    <property type="evidence" value="ECO:0007669"/>
    <property type="project" value="TreeGrafter"/>
</dbReference>
<feature type="compositionally biased region" description="Low complexity" evidence="10">
    <location>
        <begin position="284"/>
        <end position="299"/>
    </location>
</feature>
<dbReference type="FunFam" id="2.130.10.10:FF:000001">
    <property type="entry name" value="transducin-like enhancer protein 3 isoform X1"/>
    <property type="match status" value="1"/>
</dbReference>
<dbReference type="Gene3D" id="2.130.10.10">
    <property type="entry name" value="YVTN repeat-like/Quinoprotein amine dehydrogenase"/>
    <property type="match status" value="1"/>
</dbReference>
<dbReference type="Proteomes" id="UP000504623">
    <property type="component" value="Unplaced"/>
</dbReference>
<feature type="compositionally biased region" description="Basic and acidic residues" evidence="10">
    <location>
        <begin position="272"/>
        <end position="283"/>
    </location>
</feature>
<dbReference type="SUPFAM" id="SSF50978">
    <property type="entry name" value="WD40 repeat-like"/>
    <property type="match status" value="1"/>
</dbReference>
<feature type="repeat" description="WD" evidence="8">
    <location>
        <begin position="564"/>
        <end position="605"/>
    </location>
</feature>
<evidence type="ECO:0000256" key="5">
    <source>
        <dbReference type="ARBA" id="ARBA00022737"/>
    </source>
</evidence>
<evidence type="ECO:0000256" key="7">
    <source>
        <dbReference type="ARBA" id="ARBA00045617"/>
    </source>
</evidence>
<dbReference type="PRINTS" id="PR01850">
    <property type="entry name" value="GROUCHOFAMLY"/>
</dbReference>
<keyword evidence="12" id="KW-1185">Reference proteome</keyword>
<evidence type="ECO:0000256" key="10">
    <source>
        <dbReference type="SAM" id="MobiDB-lite"/>
    </source>
</evidence>
<feature type="compositionally biased region" description="Basic and acidic residues" evidence="10">
    <location>
        <begin position="300"/>
        <end position="309"/>
    </location>
</feature>
<dbReference type="AlphaFoldDB" id="A0A9B0TLM2"/>
<comment type="similarity">
    <text evidence="2">Belongs to the WD repeat Groucho/TLE family.</text>
</comment>
<dbReference type="InterPro" id="IPR005617">
    <property type="entry name" value="Groucho/TLE_N"/>
</dbReference>
<dbReference type="GO" id="GO:0090090">
    <property type="term" value="P:negative regulation of canonical Wnt signaling pathway"/>
    <property type="evidence" value="ECO:0007669"/>
    <property type="project" value="TreeGrafter"/>
</dbReference>
<dbReference type="InterPro" id="IPR001680">
    <property type="entry name" value="WD40_rpt"/>
</dbReference>
<feature type="region of interest" description="Disordered" evidence="10">
    <location>
        <begin position="130"/>
        <end position="166"/>
    </location>
</feature>
<feature type="compositionally biased region" description="Basic and acidic residues" evidence="10">
    <location>
        <begin position="185"/>
        <end position="196"/>
    </location>
</feature>
<evidence type="ECO:0000256" key="9">
    <source>
        <dbReference type="SAM" id="Coils"/>
    </source>
</evidence>
<dbReference type="CTD" id="7090"/>
<gene>
    <name evidence="13" type="primary">TLE3</name>
</gene>
<dbReference type="InterPro" id="IPR019775">
    <property type="entry name" value="WD40_repeat_CS"/>
</dbReference>
<dbReference type="InterPro" id="IPR036322">
    <property type="entry name" value="WD40_repeat_dom_sf"/>
</dbReference>
<dbReference type="CDD" id="cd00200">
    <property type="entry name" value="WD40"/>
    <property type="match status" value="1"/>
</dbReference>
<dbReference type="PANTHER" id="PTHR10814:SF24">
    <property type="entry name" value="TRANSDUCIN-LIKE ENHANCER PROTEIN 3"/>
    <property type="match status" value="1"/>
</dbReference>
<reference evidence="13" key="1">
    <citation type="submission" date="2025-08" db="UniProtKB">
        <authorList>
            <consortium name="RefSeq"/>
        </authorList>
    </citation>
    <scope>IDENTIFICATION</scope>
    <source>
        <tissue evidence="13">Spleen</tissue>
    </source>
</reference>
<dbReference type="GeneID" id="102813442"/>
<feature type="repeat" description="WD" evidence="8">
    <location>
        <begin position="606"/>
        <end position="647"/>
    </location>
</feature>
<dbReference type="GO" id="GO:0016055">
    <property type="term" value="P:Wnt signaling pathway"/>
    <property type="evidence" value="ECO:0007669"/>
    <property type="project" value="UniProtKB-KW"/>
</dbReference>
<comment type="function">
    <text evidence="7">Transcriptional corepressor that binds to a number of transcription factors. Inhibits the transcriptional activation mediated by CTNNB1 and TCF family members in Wnt signaling. The effects of full-length TLE family members may be modulated by association with dominant-negative AES.</text>
</comment>
<keyword evidence="9" id="KW-0175">Coiled coil</keyword>
<evidence type="ECO:0000256" key="4">
    <source>
        <dbReference type="ARBA" id="ARBA00022687"/>
    </source>
</evidence>
<proteinExistence type="inferred from homology"/>
<dbReference type="SMART" id="SM00320">
    <property type="entry name" value="WD40"/>
    <property type="match status" value="7"/>
</dbReference>
<accession>A0A9B0TLM2</accession>
<dbReference type="Pfam" id="PF03920">
    <property type="entry name" value="TLE_N"/>
    <property type="match status" value="1"/>
</dbReference>
<feature type="compositionally biased region" description="Basic and acidic residues" evidence="10">
    <location>
        <begin position="209"/>
        <end position="247"/>
    </location>
</feature>
<dbReference type="PROSITE" id="PS50294">
    <property type="entry name" value="WD_REPEATS_REGION"/>
    <property type="match status" value="1"/>
</dbReference>
<name>A0A9B0TLM2_CHRAS</name>
<keyword evidence="3 8" id="KW-0853">WD repeat</keyword>
<dbReference type="GO" id="GO:0003714">
    <property type="term" value="F:transcription corepressor activity"/>
    <property type="evidence" value="ECO:0007669"/>
    <property type="project" value="TreeGrafter"/>
</dbReference>
<dbReference type="InterPro" id="IPR015943">
    <property type="entry name" value="WD40/YVTN_repeat-like_dom_sf"/>
</dbReference>
<dbReference type="PROSITE" id="PS50082">
    <property type="entry name" value="WD_REPEATS_2"/>
    <property type="match status" value="2"/>
</dbReference>
<evidence type="ECO:0000313" key="12">
    <source>
        <dbReference type="Proteomes" id="UP000504623"/>
    </source>
</evidence>
<keyword evidence="4" id="KW-0879">Wnt signaling pathway</keyword>
<evidence type="ECO:0000256" key="2">
    <source>
        <dbReference type="ARBA" id="ARBA00005969"/>
    </source>
</evidence>
<evidence type="ECO:0000256" key="6">
    <source>
        <dbReference type="ARBA" id="ARBA00023242"/>
    </source>
</evidence>
<feature type="region of interest" description="Disordered" evidence="10">
    <location>
        <begin position="185"/>
        <end position="349"/>
    </location>
</feature>
<dbReference type="Pfam" id="PF00400">
    <property type="entry name" value="WD40"/>
    <property type="match status" value="6"/>
</dbReference>
<dbReference type="GO" id="GO:0005634">
    <property type="term" value="C:nucleus"/>
    <property type="evidence" value="ECO:0007669"/>
    <property type="project" value="UniProtKB-SubCell"/>
</dbReference>
<evidence type="ECO:0000313" key="13">
    <source>
        <dbReference type="RefSeq" id="XP_006866607.1"/>
    </source>
</evidence>
<feature type="domain" description="Groucho/TLE N-terminal Q-rich" evidence="11">
    <location>
        <begin position="18"/>
        <end position="133"/>
    </location>
</feature>
<evidence type="ECO:0000259" key="11">
    <source>
        <dbReference type="Pfam" id="PF03920"/>
    </source>
</evidence>
<keyword evidence="5" id="KW-0677">Repeat</keyword>
<protein>
    <submittedName>
        <fullName evidence="13">Transducin-like enhancer protein 3 isoform X7</fullName>
    </submittedName>
</protein>
<dbReference type="RefSeq" id="XP_006866607.1">
    <property type="nucleotide sequence ID" value="XM_006866545.1"/>
</dbReference>
<feature type="compositionally biased region" description="Polar residues" evidence="10">
    <location>
        <begin position="310"/>
        <end position="322"/>
    </location>
</feature>
<feature type="compositionally biased region" description="Polar residues" evidence="10">
    <location>
        <begin position="197"/>
        <end position="208"/>
    </location>
</feature>
<dbReference type="PROSITE" id="PS00678">
    <property type="entry name" value="WD_REPEATS_1"/>
    <property type="match status" value="2"/>
</dbReference>
<organism evidence="12 13">
    <name type="scientific">Chrysochloris asiatica</name>
    <name type="common">Cape golden mole</name>
    <dbReference type="NCBI Taxonomy" id="185453"/>
    <lineage>
        <taxon>Eukaryota</taxon>
        <taxon>Metazoa</taxon>
        <taxon>Chordata</taxon>
        <taxon>Craniata</taxon>
        <taxon>Vertebrata</taxon>
        <taxon>Euteleostomi</taxon>
        <taxon>Mammalia</taxon>
        <taxon>Eutheria</taxon>
        <taxon>Afrotheria</taxon>
        <taxon>Chrysochloridae</taxon>
        <taxon>Chrysochlorinae</taxon>
        <taxon>Chrysochloris</taxon>
    </lineage>
</organism>
<keyword evidence="6" id="KW-0539">Nucleus</keyword>
<evidence type="ECO:0000256" key="3">
    <source>
        <dbReference type="ARBA" id="ARBA00022574"/>
    </source>
</evidence>
<evidence type="ECO:0000256" key="1">
    <source>
        <dbReference type="ARBA" id="ARBA00004123"/>
    </source>
</evidence>
<dbReference type="OrthoDB" id="2624652at2759"/>
<dbReference type="PANTHER" id="PTHR10814">
    <property type="entry name" value="TRANSDUCIN-LIKE ENHANCER PROTEIN"/>
    <property type="match status" value="1"/>
</dbReference>